<protein>
    <submittedName>
        <fullName evidence="1">Uncharacterized protein</fullName>
    </submittedName>
</protein>
<organism evidence="1 2">
    <name type="scientific">Symbiodinium microadriaticum</name>
    <name type="common">Dinoflagellate</name>
    <name type="synonym">Zooxanthella microadriatica</name>
    <dbReference type="NCBI Taxonomy" id="2951"/>
    <lineage>
        <taxon>Eukaryota</taxon>
        <taxon>Sar</taxon>
        <taxon>Alveolata</taxon>
        <taxon>Dinophyceae</taxon>
        <taxon>Suessiales</taxon>
        <taxon>Symbiodiniaceae</taxon>
        <taxon>Symbiodinium</taxon>
    </lineage>
</organism>
<proteinExistence type="predicted"/>
<accession>A0A1Q9D9Z1</accession>
<dbReference type="Proteomes" id="UP000186817">
    <property type="component" value="Unassembled WGS sequence"/>
</dbReference>
<dbReference type="OrthoDB" id="10543795at2759"/>
<keyword evidence="2" id="KW-1185">Reference proteome</keyword>
<sequence>MRLEDEHAVGCDGPPGQCDMTRCGEHRGYSGREDGPPRHDETLMAVTRLEVQAWKMQARRLSTEARAEEHAASELRAEVANETSKAHLAREAFLAQTHAEADVLQRLEEAWRELHLLERAAAEARNSVTEEQQERHRSSPEVLQALRQGELEAQIARVQHFWRRLSSRATKCKGSGFSALWDYPADIPNDFERDLCSPSKEPSARAVQGMIAELVDERRIREMGRSITSGRGACVQVPVVYNRWWASAGRDFSSQDPGTVRLAARDSSEEGLQGVAQKNGLRMTPGIMRHAGQKKRRSQQLALFAPFTLGDIAAVPRLVPMEGFRPRYAFITKASWSPSWNNVCRHQCIRQPGCITGEKSYRAGWSAALQSALLTKQSPSPPQSSKCSSSAACALRPDSARAGVCLTVAFRSGTGPRLLLTPPVSALSLAPASRGPELTVSSAWPFSKQRGESVVTPTPSDRARRNATLWHLLHERDLHVRTLPFARSLCVSLEQHHRCRSTQGPRQLFARAPPGRRRLCCRRAGRA</sequence>
<reference evidence="1 2" key="1">
    <citation type="submission" date="2016-02" db="EMBL/GenBank/DDBJ databases">
        <title>Genome analysis of coral dinoflagellate symbionts highlights evolutionary adaptations to a symbiotic lifestyle.</title>
        <authorList>
            <person name="Aranda M."/>
            <person name="Li Y."/>
            <person name="Liew Y.J."/>
            <person name="Baumgarten S."/>
            <person name="Simakov O."/>
            <person name="Wilson M."/>
            <person name="Piel J."/>
            <person name="Ashoor H."/>
            <person name="Bougouffa S."/>
            <person name="Bajic V.B."/>
            <person name="Ryu T."/>
            <person name="Ravasi T."/>
            <person name="Bayer T."/>
            <person name="Micklem G."/>
            <person name="Kim H."/>
            <person name="Bhak J."/>
            <person name="Lajeunesse T.C."/>
            <person name="Voolstra C.R."/>
        </authorList>
    </citation>
    <scope>NUCLEOTIDE SEQUENCE [LARGE SCALE GENOMIC DNA]</scope>
    <source>
        <strain evidence="1 2">CCMP2467</strain>
    </source>
</reference>
<evidence type="ECO:0000313" key="1">
    <source>
        <dbReference type="EMBL" id="OLP92016.1"/>
    </source>
</evidence>
<comment type="caution">
    <text evidence="1">The sequence shown here is derived from an EMBL/GenBank/DDBJ whole genome shotgun (WGS) entry which is preliminary data.</text>
</comment>
<dbReference type="AlphaFoldDB" id="A0A1Q9D9Z1"/>
<evidence type="ECO:0000313" key="2">
    <source>
        <dbReference type="Proteomes" id="UP000186817"/>
    </source>
</evidence>
<dbReference type="EMBL" id="LSRX01000638">
    <property type="protein sequence ID" value="OLP92016.1"/>
    <property type="molecule type" value="Genomic_DNA"/>
</dbReference>
<name>A0A1Q9D9Z1_SYMMI</name>
<gene>
    <name evidence="1" type="ORF">AK812_SmicGene26210</name>
</gene>